<dbReference type="SMR" id="K7KFM6"/>
<dbReference type="PANTHER" id="PTHR24186:SF37">
    <property type="entry name" value="PGG DOMAIN-CONTAINING PROTEIN"/>
    <property type="match status" value="1"/>
</dbReference>
<feature type="region of interest" description="Disordered" evidence="9">
    <location>
        <begin position="264"/>
        <end position="288"/>
    </location>
</feature>
<feature type="transmembrane region" description="Helical" evidence="10">
    <location>
        <begin position="583"/>
        <end position="608"/>
    </location>
</feature>
<dbReference type="KEGG" id="gmx:100795993"/>
<evidence type="ECO:0000256" key="9">
    <source>
        <dbReference type="SAM" id="MobiDB-lite"/>
    </source>
</evidence>
<dbReference type="eggNOG" id="KOG0504">
    <property type="taxonomic scope" value="Eukaryota"/>
</dbReference>
<dbReference type="InterPro" id="IPR036770">
    <property type="entry name" value="Ankyrin_rpt-contain_sf"/>
</dbReference>
<feature type="transmembrane region" description="Helical" evidence="10">
    <location>
        <begin position="548"/>
        <end position="571"/>
    </location>
</feature>
<dbReference type="OMA" id="ACPDYGF"/>
<evidence type="ECO:0000256" key="3">
    <source>
        <dbReference type="ARBA" id="ARBA00022692"/>
    </source>
</evidence>
<dbReference type="FunFam" id="1.25.40.20:FF:000600">
    <property type="entry name" value="Uncharacterized protein"/>
    <property type="match status" value="1"/>
</dbReference>
<feature type="compositionally biased region" description="Pro residues" evidence="9">
    <location>
        <begin position="363"/>
        <end position="373"/>
    </location>
</feature>
<dbReference type="AlphaFoldDB" id="K7KFM6"/>
<dbReference type="PANTHER" id="PTHR24186">
    <property type="entry name" value="PROTEIN PHOSPHATASE 1 REGULATORY SUBUNIT"/>
    <property type="match status" value="1"/>
</dbReference>
<gene>
    <name evidence="13" type="primary">LOC100795993</name>
    <name evidence="12" type="ORF">GLYMA_03G170400</name>
</gene>
<keyword evidence="7 10" id="KW-0472">Membrane</keyword>
<feature type="compositionally biased region" description="Low complexity" evidence="9">
    <location>
        <begin position="316"/>
        <end position="354"/>
    </location>
</feature>
<reference evidence="13" key="2">
    <citation type="submission" date="2018-02" db="UniProtKB">
        <authorList>
            <consortium name="EnsemblPlants"/>
        </authorList>
    </citation>
    <scope>IDENTIFICATION</scope>
    <source>
        <strain evidence="13">Williams 82</strain>
    </source>
</reference>
<feature type="domain" description="PGG" evidence="11">
    <location>
        <begin position="453"/>
        <end position="568"/>
    </location>
</feature>
<evidence type="ECO:0000256" key="10">
    <source>
        <dbReference type="SAM" id="Phobius"/>
    </source>
</evidence>
<dbReference type="OrthoDB" id="1585477at2759"/>
<evidence type="ECO:0000256" key="2">
    <source>
        <dbReference type="ARBA" id="ARBA00004413"/>
    </source>
</evidence>
<comment type="subcellular location">
    <subcellularLocation>
        <location evidence="2">Cell membrane</location>
        <topology evidence="2">Peripheral membrane protein</topology>
        <orientation evidence="2">Cytoplasmic side</orientation>
    </subcellularLocation>
    <subcellularLocation>
        <location evidence="1">Membrane</location>
        <topology evidence="1">Multi-pass membrane protein</topology>
    </subcellularLocation>
</comment>
<evidence type="ECO:0000256" key="7">
    <source>
        <dbReference type="ARBA" id="ARBA00023136"/>
    </source>
</evidence>
<evidence type="ECO:0000313" key="12">
    <source>
        <dbReference type="EMBL" id="KRH67522.1"/>
    </source>
</evidence>
<keyword evidence="6 8" id="KW-0040">ANK repeat</keyword>
<dbReference type="EMBL" id="CM000836">
    <property type="protein sequence ID" value="KRH67522.1"/>
    <property type="molecule type" value="Genomic_DNA"/>
</dbReference>
<keyword evidence="3 10" id="KW-0812">Transmembrane</keyword>
<dbReference type="SUPFAM" id="SSF48403">
    <property type="entry name" value="Ankyrin repeat"/>
    <property type="match status" value="1"/>
</dbReference>
<dbReference type="PaxDb" id="3847-GLYMA03G32764.1"/>
<feature type="compositionally biased region" description="Polar residues" evidence="9">
    <location>
        <begin position="264"/>
        <end position="282"/>
    </location>
</feature>
<dbReference type="Gramene" id="KRH67522">
    <property type="protein sequence ID" value="KRH67522"/>
    <property type="gene ID" value="GLYMA_03G170400"/>
</dbReference>
<keyword evidence="5 10" id="KW-1133">Transmembrane helix</keyword>
<organism evidence="13">
    <name type="scientific">Glycine max</name>
    <name type="common">Soybean</name>
    <name type="synonym">Glycine hispida</name>
    <dbReference type="NCBI Taxonomy" id="3847"/>
    <lineage>
        <taxon>Eukaryota</taxon>
        <taxon>Viridiplantae</taxon>
        <taxon>Streptophyta</taxon>
        <taxon>Embryophyta</taxon>
        <taxon>Tracheophyta</taxon>
        <taxon>Spermatophyta</taxon>
        <taxon>Magnoliopsida</taxon>
        <taxon>eudicotyledons</taxon>
        <taxon>Gunneridae</taxon>
        <taxon>Pentapetalae</taxon>
        <taxon>rosids</taxon>
        <taxon>fabids</taxon>
        <taxon>Fabales</taxon>
        <taxon>Fabaceae</taxon>
        <taxon>Papilionoideae</taxon>
        <taxon>50 kb inversion clade</taxon>
        <taxon>NPAAA clade</taxon>
        <taxon>indigoferoid/millettioid clade</taxon>
        <taxon>Phaseoleae</taxon>
        <taxon>Glycine</taxon>
        <taxon>Glycine subgen. Soja</taxon>
    </lineage>
</organism>
<dbReference type="Gene3D" id="1.25.40.20">
    <property type="entry name" value="Ankyrin repeat-containing domain"/>
    <property type="match status" value="1"/>
</dbReference>
<dbReference type="SMART" id="SM00248">
    <property type="entry name" value="ANK"/>
    <property type="match status" value="5"/>
</dbReference>
<evidence type="ECO:0000256" key="5">
    <source>
        <dbReference type="ARBA" id="ARBA00022989"/>
    </source>
</evidence>
<evidence type="ECO:0000256" key="6">
    <source>
        <dbReference type="ARBA" id="ARBA00023043"/>
    </source>
</evidence>
<evidence type="ECO:0000313" key="14">
    <source>
        <dbReference type="Proteomes" id="UP000008827"/>
    </source>
</evidence>
<dbReference type="STRING" id="3847.K7KFM6"/>
<dbReference type="Pfam" id="PF12796">
    <property type="entry name" value="Ank_2"/>
    <property type="match status" value="2"/>
</dbReference>
<dbReference type="InterPro" id="IPR002110">
    <property type="entry name" value="Ankyrin_rpt"/>
</dbReference>
<reference evidence="12" key="3">
    <citation type="submission" date="2018-07" db="EMBL/GenBank/DDBJ databases">
        <title>WGS assembly of Glycine max.</title>
        <authorList>
            <person name="Schmutz J."/>
            <person name="Cannon S."/>
            <person name="Schlueter J."/>
            <person name="Ma J."/>
            <person name="Mitros T."/>
            <person name="Nelson W."/>
            <person name="Hyten D."/>
            <person name="Song Q."/>
            <person name="Thelen J."/>
            <person name="Cheng J."/>
            <person name="Xu D."/>
            <person name="Hellsten U."/>
            <person name="May G."/>
            <person name="Yu Y."/>
            <person name="Sakurai T."/>
            <person name="Umezawa T."/>
            <person name="Bhattacharyya M."/>
            <person name="Sandhu D."/>
            <person name="Valliyodan B."/>
            <person name="Lindquist E."/>
            <person name="Peto M."/>
            <person name="Grant D."/>
            <person name="Shu S."/>
            <person name="Goodstein D."/>
            <person name="Barry K."/>
            <person name="Futrell-Griggs M."/>
            <person name="Abernathy B."/>
            <person name="Du J."/>
            <person name="Tian Z."/>
            <person name="Zhu L."/>
            <person name="Gill N."/>
            <person name="Joshi T."/>
            <person name="Libault M."/>
            <person name="Sethuraman A."/>
            <person name="Zhang X."/>
            <person name="Shinozaki K."/>
            <person name="Nguyen H."/>
            <person name="Wing R."/>
            <person name="Cregan P."/>
            <person name="Specht J."/>
            <person name="Grimwood J."/>
            <person name="Rokhsar D."/>
            <person name="Stacey G."/>
            <person name="Shoemaker R."/>
            <person name="Jackson S."/>
        </authorList>
    </citation>
    <scope>NUCLEOTIDE SEQUENCE</scope>
    <source>
        <tissue evidence="12">Callus</tissue>
    </source>
</reference>
<dbReference type="Proteomes" id="UP000008827">
    <property type="component" value="Chromosome 3"/>
</dbReference>
<evidence type="ECO:0000256" key="4">
    <source>
        <dbReference type="ARBA" id="ARBA00022737"/>
    </source>
</evidence>
<keyword evidence="14" id="KW-1185">Reference proteome</keyword>
<feature type="repeat" description="ANK" evidence="8">
    <location>
        <begin position="48"/>
        <end position="80"/>
    </location>
</feature>
<evidence type="ECO:0000259" key="11">
    <source>
        <dbReference type="Pfam" id="PF13962"/>
    </source>
</evidence>
<dbReference type="PROSITE" id="PS50297">
    <property type="entry name" value="ANK_REP_REGION"/>
    <property type="match status" value="1"/>
</dbReference>
<protein>
    <recommendedName>
        <fullName evidence="11">PGG domain-containing protein</fullName>
    </recommendedName>
</protein>
<sequence length="627" mass="69537">MEILEDSKLREDAMRELYEVSLNGCVSTLNTLIQKDPLILSRISLYPYTETPLHIASLLGHLDFCEVLLQNSPSLATELNSEGRCPLHLASANGHTVVVKALLRTNPEMCLVGDKDEMLPLHFAAMRGRVGAIEELIKAKPDSIREMTKTDDGSVLHLCVRYNHLEALKLLVESLRSEHQFLYSLKDKEDNTLLRLAVKRRQIKIVKYLLSLSEMSTEINTLNKEGLISMDTLGQCPREFISQHILTEGVEKSENEVITQEAVSSTTLVSNHQTTLSTSRQEPTSSQSSITIVIVQPDLSLASSPSQTNNDPPPQTSSSSSSESSPTNNDPEPAQVSLQPTQPYRQQQSSQTQSVTIELVQLDPPPQPSPQQIPSPSQTNINPEQGQPSTQQTPTNNSNSIPPATPSNGQVQPLTSENIITSENQGHPNRWNRFERFCRTYLLDDGNWMMDIKTREQLMVAATVMATMTFQSAISPPGGVWQGDTTQDGFACPDYGFCQAGTAVVGYAWSPDFLKFIFLNSSSFFASLCVMLVLMSGLPLENKVVMRILTFFMIVAASCMLLTYMWALGMVSPNHIYYTTKKLGYLLVGMWAFLLALVILLHASRLVFWFRSPRTPSSTNIAPPSLP</sequence>
<dbReference type="GO" id="GO:0005886">
    <property type="term" value="C:plasma membrane"/>
    <property type="evidence" value="ECO:0007669"/>
    <property type="project" value="UniProtKB-SubCell"/>
</dbReference>
<feature type="compositionally biased region" description="Polar residues" evidence="9">
    <location>
        <begin position="379"/>
        <end position="412"/>
    </location>
</feature>
<dbReference type="RefSeq" id="XP_003520626.2">
    <property type="nucleotide sequence ID" value="XM_003520578.5"/>
</dbReference>
<dbReference type="EnsemblPlants" id="KRH67522">
    <property type="protein sequence ID" value="KRH67522"/>
    <property type="gene ID" value="GLYMA_03G170400"/>
</dbReference>
<proteinExistence type="predicted"/>
<evidence type="ECO:0000313" key="13">
    <source>
        <dbReference type="EnsemblPlants" id="KRH67522"/>
    </source>
</evidence>
<keyword evidence="4" id="KW-0677">Repeat</keyword>
<feature type="transmembrane region" description="Helical" evidence="10">
    <location>
        <begin position="516"/>
        <end position="536"/>
    </location>
</feature>
<name>K7KFM6_SOYBN</name>
<dbReference type="GeneID" id="100795993"/>
<dbReference type="InterPro" id="IPR026961">
    <property type="entry name" value="PGG_dom"/>
</dbReference>
<evidence type="ECO:0000256" key="8">
    <source>
        <dbReference type="PROSITE-ProRule" id="PRU00023"/>
    </source>
</evidence>
<feature type="repeat" description="ANK" evidence="8">
    <location>
        <begin position="82"/>
        <end position="114"/>
    </location>
</feature>
<evidence type="ECO:0000256" key="1">
    <source>
        <dbReference type="ARBA" id="ARBA00004141"/>
    </source>
</evidence>
<accession>K7KFM6</accession>
<feature type="region of interest" description="Disordered" evidence="9">
    <location>
        <begin position="301"/>
        <end position="412"/>
    </location>
</feature>
<reference evidence="12 13" key="1">
    <citation type="journal article" date="2010" name="Nature">
        <title>Genome sequence of the palaeopolyploid soybean.</title>
        <authorList>
            <person name="Schmutz J."/>
            <person name="Cannon S.B."/>
            <person name="Schlueter J."/>
            <person name="Ma J."/>
            <person name="Mitros T."/>
            <person name="Nelson W."/>
            <person name="Hyten D.L."/>
            <person name="Song Q."/>
            <person name="Thelen J.J."/>
            <person name="Cheng J."/>
            <person name="Xu D."/>
            <person name="Hellsten U."/>
            <person name="May G.D."/>
            <person name="Yu Y."/>
            <person name="Sakurai T."/>
            <person name="Umezawa T."/>
            <person name="Bhattacharyya M.K."/>
            <person name="Sandhu D."/>
            <person name="Valliyodan B."/>
            <person name="Lindquist E."/>
            <person name="Peto M."/>
            <person name="Grant D."/>
            <person name="Shu S."/>
            <person name="Goodstein D."/>
            <person name="Barry K."/>
            <person name="Futrell-Griggs M."/>
            <person name="Abernathy B."/>
            <person name="Du J."/>
            <person name="Tian Z."/>
            <person name="Zhu L."/>
            <person name="Gill N."/>
            <person name="Joshi T."/>
            <person name="Libault M."/>
            <person name="Sethuraman A."/>
            <person name="Zhang X.-C."/>
            <person name="Shinozaki K."/>
            <person name="Nguyen H.T."/>
            <person name="Wing R.A."/>
            <person name="Cregan P."/>
            <person name="Specht J."/>
            <person name="Grimwood J."/>
            <person name="Rokhsar D."/>
            <person name="Stacey G."/>
            <person name="Shoemaker R.C."/>
            <person name="Jackson S.A."/>
        </authorList>
    </citation>
    <scope>NUCLEOTIDE SEQUENCE [LARGE SCALE GENOMIC DNA]</scope>
    <source>
        <strain evidence="13">cv. Williams 82</strain>
        <tissue evidence="12">Callus</tissue>
    </source>
</reference>
<dbReference type="HOGENOM" id="CLU_000134_47_0_1"/>
<dbReference type="PROSITE" id="PS50088">
    <property type="entry name" value="ANK_REPEAT"/>
    <property type="match status" value="2"/>
</dbReference>
<dbReference type="Pfam" id="PF13962">
    <property type="entry name" value="PGG"/>
    <property type="match status" value="1"/>
</dbReference>